<gene>
    <name evidence="1" type="ORF">EKO27_g8144</name>
</gene>
<protein>
    <submittedName>
        <fullName evidence="1">Uncharacterized protein</fullName>
    </submittedName>
</protein>
<evidence type="ECO:0000313" key="1">
    <source>
        <dbReference type="EMBL" id="RWA06960.1"/>
    </source>
</evidence>
<name>A0A439CXV6_9PEZI</name>
<dbReference type="Proteomes" id="UP000286045">
    <property type="component" value="Unassembled WGS sequence"/>
</dbReference>
<keyword evidence="2" id="KW-1185">Reference proteome</keyword>
<accession>A0A439CXV6</accession>
<dbReference type="STRING" id="363999.A0A439CXV6"/>
<dbReference type="AlphaFoldDB" id="A0A439CXV6"/>
<dbReference type="EMBL" id="RYZI01000294">
    <property type="protein sequence ID" value="RWA06960.1"/>
    <property type="molecule type" value="Genomic_DNA"/>
</dbReference>
<sequence>MVEQPFTPYWLPLGRGQGPNSWVFFVVAQIAGRKRPLAVVTSAGGNAEEETLQGYPLTACCQRIVTIFADPTNHPAIRAEVALAAGYYVRDGNHEYRPEPIELPDLRRRSVDPQRWRPWNRTRVCEFPFISTCLLQGVGFDAHTGRTARTLSEPLATVYRDTSPEWGMVVVDITELDAVRYGIVGFPVSQAKLISSLGMEGSPFLFGDGMGRPAYGPDQVLDDVRLRRAMLAANYMTKFEYEVPSYAYTSELLHRTPLVDTDAMCLVWPSELDEDVHLPPVTLPIQIEQTGKYQAITRVVQRAIDLDQYHFDLSYFAKELLSMPNARDLLRHSILRLFDRLSTSKSFGQLIRLAFADQKTSGIGTDRRPFCRVNFSRSTPTQIVDVLSRFSFLRGIYLLQSPTQESDRLSVQLFEELVTQPQILSRAKVMLAGAYSSAMRQKIWLPTILKGSSTQLAPLEVFPVQQILVRFEVRREETWGETSTTHSYHCVCLSDGLLKPEHFAANFLLYIDTLDDMSADFFDPKAQLFSLSSGPGSFTNDPRSTAQVSPILTENFTLPLECPSPLYRGIFSPLVRDLALGGWTAIVSYETYEPRGASSGFSYRARYALTRARRQPITVDHPPPDLLGPEDLEVAGLKEFMAATAPEVDPAAIDRRLQELHQKHAASQQDPFLPPPHPLSVLNQEDAAQILLGSLKASRERKQAVCEAMETAEKWDSYPGYWKEKKT</sequence>
<comment type="caution">
    <text evidence="1">The sequence shown here is derived from an EMBL/GenBank/DDBJ whole genome shotgun (WGS) entry which is preliminary data.</text>
</comment>
<proteinExistence type="predicted"/>
<organism evidence="1 2">
    <name type="scientific">Xylaria grammica</name>
    <dbReference type="NCBI Taxonomy" id="363999"/>
    <lineage>
        <taxon>Eukaryota</taxon>
        <taxon>Fungi</taxon>
        <taxon>Dikarya</taxon>
        <taxon>Ascomycota</taxon>
        <taxon>Pezizomycotina</taxon>
        <taxon>Sordariomycetes</taxon>
        <taxon>Xylariomycetidae</taxon>
        <taxon>Xylariales</taxon>
        <taxon>Xylariaceae</taxon>
        <taxon>Xylaria</taxon>
    </lineage>
</organism>
<evidence type="ECO:0000313" key="2">
    <source>
        <dbReference type="Proteomes" id="UP000286045"/>
    </source>
</evidence>
<reference evidence="1 2" key="1">
    <citation type="submission" date="2018-12" db="EMBL/GenBank/DDBJ databases">
        <title>Draft genome sequence of Xylaria grammica IHI A82.</title>
        <authorList>
            <person name="Buettner E."/>
            <person name="Kellner H."/>
        </authorList>
    </citation>
    <scope>NUCLEOTIDE SEQUENCE [LARGE SCALE GENOMIC DNA]</scope>
    <source>
        <strain evidence="1 2">IHI A82</strain>
    </source>
</reference>